<dbReference type="InterPro" id="IPR018495">
    <property type="entry name" value="Succ_DH_cyt_bsu_CS"/>
</dbReference>
<dbReference type="Pfam" id="PF01127">
    <property type="entry name" value="Sdh_cyt"/>
    <property type="match status" value="1"/>
</dbReference>
<evidence type="ECO:0000256" key="2">
    <source>
        <dbReference type="ARBA" id="ARBA00004050"/>
    </source>
</evidence>
<dbReference type="Gene3D" id="1.20.1300.10">
    <property type="entry name" value="Fumarate reductase/succinate dehydrogenase, transmembrane subunit"/>
    <property type="match status" value="2"/>
</dbReference>
<evidence type="ECO:0000313" key="22">
    <source>
        <dbReference type="Proteomes" id="UP000013568"/>
    </source>
</evidence>
<dbReference type="GO" id="GO:0005886">
    <property type="term" value="C:plasma membrane"/>
    <property type="evidence" value="ECO:0007669"/>
    <property type="project" value="UniProtKB-SubCell"/>
</dbReference>
<keyword evidence="8" id="KW-0813">Transport</keyword>
<evidence type="ECO:0000256" key="14">
    <source>
        <dbReference type="ARBA" id="ARBA00022723"/>
    </source>
</evidence>
<evidence type="ECO:0000256" key="5">
    <source>
        <dbReference type="ARBA" id="ARBA00007244"/>
    </source>
</evidence>
<comment type="subunit">
    <text evidence="19">Part of an enzyme complex containing four subunits: a flavoprotein, an iron-sulfur protein, plus two membrane-anchoring proteins, SdhC and SdhD. The complex can form homotrimers.</text>
</comment>
<keyword evidence="9" id="KW-1003">Cell membrane</keyword>
<evidence type="ECO:0000256" key="17">
    <source>
        <dbReference type="ARBA" id="ARBA00023004"/>
    </source>
</evidence>
<dbReference type="NCBIfam" id="NF007022">
    <property type="entry name" value="PRK09488.1"/>
    <property type="match status" value="1"/>
</dbReference>
<comment type="cofactor">
    <cofactor evidence="1">
        <name>heme</name>
        <dbReference type="ChEBI" id="CHEBI:30413"/>
    </cofactor>
</comment>
<organism evidence="21 22">
    <name type="scientific">Serratia symbiotica str. Tucson</name>
    <dbReference type="NCBI Taxonomy" id="914128"/>
    <lineage>
        <taxon>Bacteria</taxon>
        <taxon>Pseudomonadati</taxon>
        <taxon>Pseudomonadota</taxon>
        <taxon>Gammaproteobacteria</taxon>
        <taxon>Enterobacterales</taxon>
        <taxon>Yersiniaceae</taxon>
        <taxon>Serratia</taxon>
        <taxon>Serratia symbiotica</taxon>
    </lineage>
</organism>
<feature type="transmembrane region" description="Helical" evidence="20">
    <location>
        <begin position="183"/>
        <end position="204"/>
    </location>
</feature>
<dbReference type="GO" id="GO:0017004">
    <property type="term" value="P:cytochrome complex assembly"/>
    <property type="evidence" value="ECO:0007669"/>
    <property type="project" value="TreeGrafter"/>
</dbReference>
<feature type="transmembrane region" description="Helical" evidence="20">
    <location>
        <begin position="141"/>
        <end position="163"/>
    </location>
</feature>
<evidence type="ECO:0000256" key="4">
    <source>
        <dbReference type="ARBA" id="ARBA00005163"/>
    </source>
</evidence>
<dbReference type="SUPFAM" id="SSF81343">
    <property type="entry name" value="Fumarate reductase respiratory complex transmembrane subunits"/>
    <property type="match status" value="2"/>
</dbReference>
<accession>E9CLE6</accession>
<dbReference type="PANTHER" id="PTHR38689:SF1">
    <property type="entry name" value="SUCCINATE DEHYDROGENASE HYDROPHOBIC MEMBRANE ANCHOR SUBUNIT"/>
    <property type="match status" value="1"/>
</dbReference>
<dbReference type="NCBIfam" id="TIGR02968">
    <property type="entry name" value="succ_dehyd_anc"/>
    <property type="match status" value="1"/>
</dbReference>
<keyword evidence="18 20" id="KW-0472">Membrane</keyword>
<comment type="function">
    <text evidence="2">Membrane-anchoring subunit of succinate dehydrogenase (SDH).</text>
</comment>
<evidence type="ECO:0000313" key="21">
    <source>
        <dbReference type="EMBL" id="EFW12458.1"/>
    </source>
</evidence>
<dbReference type="InterPro" id="IPR000701">
    <property type="entry name" value="SuccDH_FuR_B_TM-su"/>
</dbReference>
<evidence type="ECO:0000256" key="10">
    <source>
        <dbReference type="ARBA" id="ARBA00022519"/>
    </source>
</evidence>
<name>E9CLE6_9GAMM</name>
<dbReference type="EMBL" id="GL636107">
    <property type="protein sequence ID" value="EFW12458.1"/>
    <property type="molecule type" value="Genomic_DNA"/>
</dbReference>
<reference evidence="22" key="1">
    <citation type="journal article" date="2011" name="Genome Biol. Evol.">
        <title>Massive genomic decay in Serratia symbiotica, a recently evolved symbiont of aphids.</title>
        <authorList>
            <person name="Burke G.R."/>
            <person name="Moran N.A."/>
        </authorList>
    </citation>
    <scope>NUCLEOTIDE SEQUENCE [LARGE SCALE GENOMIC DNA]</scope>
    <source>
        <strain evidence="22">Tucson</strain>
    </source>
</reference>
<keyword evidence="11" id="KW-0816">Tricarboxylic acid cycle</keyword>
<comment type="pathway">
    <text evidence="4">Carbohydrate metabolism; tricarboxylic acid cycle.</text>
</comment>
<evidence type="ECO:0000256" key="20">
    <source>
        <dbReference type="SAM" id="Phobius"/>
    </source>
</evidence>
<feature type="transmembrane region" description="Helical" evidence="20">
    <location>
        <begin position="21"/>
        <end position="45"/>
    </location>
</feature>
<evidence type="ECO:0000256" key="19">
    <source>
        <dbReference type="ARBA" id="ARBA00025912"/>
    </source>
</evidence>
<evidence type="ECO:0000256" key="11">
    <source>
        <dbReference type="ARBA" id="ARBA00022532"/>
    </source>
</evidence>
<protein>
    <recommendedName>
        <fullName evidence="7">Succinate dehydrogenase cytochrome b556 subunit</fullName>
    </recommendedName>
    <alternativeName>
        <fullName evidence="6">Succinate dehydrogenase hydrophobic membrane anchor subunit</fullName>
    </alternativeName>
</protein>
<evidence type="ECO:0000256" key="13">
    <source>
        <dbReference type="ARBA" id="ARBA00022692"/>
    </source>
</evidence>
<proteinExistence type="inferred from homology"/>
<dbReference type="InterPro" id="IPR034804">
    <property type="entry name" value="SQR/QFR_C/D"/>
</dbReference>
<dbReference type="GO" id="GO:0020037">
    <property type="term" value="F:heme binding"/>
    <property type="evidence" value="ECO:0007669"/>
    <property type="project" value="InterPro"/>
</dbReference>
<dbReference type="CDD" id="cd03499">
    <property type="entry name" value="SQR_TypeC_SdhC"/>
    <property type="match status" value="1"/>
</dbReference>
<dbReference type="InterPro" id="IPR014312">
    <property type="entry name" value="Succ_DH_anchor"/>
</dbReference>
<evidence type="ECO:0000256" key="9">
    <source>
        <dbReference type="ARBA" id="ARBA00022475"/>
    </source>
</evidence>
<evidence type="ECO:0000256" key="7">
    <source>
        <dbReference type="ARBA" id="ARBA00020076"/>
    </source>
</evidence>
<dbReference type="PROSITE" id="PS01000">
    <property type="entry name" value="SDH_CYT_1"/>
    <property type="match status" value="1"/>
</dbReference>
<keyword evidence="12" id="KW-0349">Heme</keyword>
<dbReference type="HOGENOM" id="CLU_1160442_0_0_6"/>
<evidence type="ECO:0000256" key="18">
    <source>
        <dbReference type="ARBA" id="ARBA00023136"/>
    </source>
</evidence>
<dbReference type="GO" id="GO:0046872">
    <property type="term" value="F:metal ion binding"/>
    <property type="evidence" value="ECO:0007669"/>
    <property type="project" value="UniProtKB-KW"/>
</dbReference>
<keyword evidence="16 20" id="KW-1133">Transmembrane helix</keyword>
<dbReference type="CDD" id="cd03494">
    <property type="entry name" value="SQR_TypeC_SdhD"/>
    <property type="match status" value="1"/>
</dbReference>
<keyword evidence="17" id="KW-0408">Iron</keyword>
<evidence type="ECO:0000256" key="3">
    <source>
        <dbReference type="ARBA" id="ARBA00004429"/>
    </source>
</evidence>
<feature type="transmembrane region" description="Helical" evidence="20">
    <location>
        <begin position="216"/>
        <end position="237"/>
    </location>
</feature>
<dbReference type="PANTHER" id="PTHR38689">
    <property type="entry name" value="SUCCINATE DEHYDROGENASE HYDROPHOBIC MEMBRANE ANCHOR SUBUNIT"/>
    <property type="match status" value="1"/>
</dbReference>
<comment type="similarity">
    <text evidence="5">Belongs to the cytochrome b560 family.</text>
</comment>
<keyword evidence="14" id="KW-0479">Metal-binding</keyword>
<sequence>MKKKRPVNMDLQTIRFPVTAIASILHRISGVITFIAVGILLWLLGLSLSSPEGFMQAAAIMNSFIVKFIFWGILTAAGLSHLRWRASLADGFWLHRRESGRWYPLSSGGDLSDHCAISFGWSLGMVNNVSALGRNGVHDWLLLRASSIIIILYVLYLLGFFILAPDLTYEIWHGFFATSMTKVFTLLTLLSILVHAWIGLWQVLTDYVKPLAVRLVSQLAIVVVLLVYLLYGTIVVWGV</sequence>
<dbReference type="AlphaFoldDB" id="E9CLE6"/>
<dbReference type="UniPathway" id="UPA00223"/>
<comment type="subcellular location">
    <subcellularLocation>
        <location evidence="3">Cell inner membrane</location>
        <topology evidence="3">Multi-pass membrane protein</topology>
    </subcellularLocation>
</comment>
<dbReference type="Proteomes" id="UP000013568">
    <property type="component" value="Unassembled WGS sequence"/>
</dbReference>
<dbReference type="NCBIfam" id="TIGR02970">
    <property type="entry name" value="succ_dehyd_cytB"/>
    <property type="match status" value="1"/>
</dbReference>
<evidence type="ECO:0000256" key="15">
    <source>
        <dbReference type="ARBA" id="ARBA00022982"/>
    </source>
</evidence>
<evidence type="ECO:0000256" key="16">
    <source>
        <dbReference type="ARBA" id="ARBA00022989"/>
    </source>
</evidence>
<evidence type="ECO:0000256" key="12">
    <source>
        <dbReference type="ARBA" id="ARBA00022617"/>
    </source>
</evidence>
<evidence type="ECO:0000256" key="8">
    <source>
        <dbReference type="ARBA" id="ARBA00022448"/>
    </source>
</evidence>
<gene>
    <name evidence="21" type="primary">sdhD</name>
    <name evidence="21" type="ORF">SSYM_1058</name>
</gene>
<dbReference type="GO" id="GO:0006099">
    <property type="term" value="P:tricarboxylic acid cycle"/>
    <property type="evidence" value="ECO:0007669"/>
    <property type="project" value="UniProtKB-UniPathway"/>
</dbReference>
<evidence type="ECO:0000256" key="1">
    <source>
        <dbReference type="ARBA" id="ARBA00001971"/>
    </source>
</evidence>
<keyword evidence="15" id="KW-0249">Electron transport</keyword>
<feature type="transmembrane region" description="Helical" evidence="20">
    <location>
        <begin position="57"/>
        <end position="79"/>
    </location>
</feature>
<dbReference type="InterPro" id="IPR014314">
    <property type="entry name" value="Succ_DH_cytb556"/>
</dbReference>
<evidence type="ECO:0000256" key="6">
    <source>
        <dbReference type="ARBA" id="ARBA00019425"/>
    </source>
</evidence>
<keyword evidence="22" id="KW-1185">Reference proteome</keyword>
<keyword evidence="13 20" id="KW-0812">Transmembrane</keyword>
<keyword evidence="10" id="KW-0997">Cell inner membrane</keyword>
<dbReference type="GO" id="GO:0009055">
    <property type="term" value="F:electron transfer activity"/>
    <property type="evidence" value="ECO:0007669"/>
    <property type="project" value="InterPro"/>
</dbReference>